<protein>
    <recommendedName>
        <fullName evidence="3 11">Lysophospholipase</fullName>
        <ecNumber evidence="3 11">3.1.1.5</ecNumber>
    </recommendedName>
</protein>
<dbReference type="GO" id="GO:0004623">
    <property type="term" value="F:phospholipase A2 activity"/>
    <property type="evidence" value="ECO:0007669"/>
    <property type="project" value="TreeGrafter"/>
</dbReference>
<keyword evidence="4" id="KW-0964">Secreted</keyword>
<comment type="similarity">
    <text evidence="2 11">Belongs to the lysophospholipase family.</text>
</comment>
<dbReference type="GO" id="GO:0004622">
    <property type="term" value="F:phosphatidylcholine lysophospholipase activity"/>
    <property type="evidence" value="ECO:0007669"/>
    <property type="project" value="UniProtKB-EC"/>
</dbReference>
<evidence type="ECO:0000313" key="15">
    <source>
        <dbReference type="Proteomes" id="UP001212411"/>
    </source>
</evidence>
<evidence type="ECO:0000256" key="7">
    <source>
        <dbReference type="ARBA" id="ARBA00022963"/>
    </source>
</evidence>
<keyword evidence="7 10" id="KW-0442">Lipid degradation</keyword>
<keyword evidence="8 10" id="KW-0443">Lipid metabolism</keyword>
<dbReference type="EC" id="3.1.1.5" evidence="3 11"/>
<evidence type="ECO:0000256" key="6">
    <source>
        <dbReference type="ARBA" id="ARBA00022801"/>
    </source>
</evidence>
<evidence type="ECO:0000256" key="5">
    <source>
        <dbReference type="ARBA" id="ARBA00022729"/>
    </source>
</evidence>
<evidence type="ECO:0000256" key="3">
    <source>
        <dbReference type="ARBA" id="ARBA00013274"/>
    </source>
</evidence>
<dbReference type="GO" id="GO:0046475">
    <property type="term" value="P:glycerophospholipid catabolic process"/>
    <property type="evidence" value="ECO:0007669"/>
    <property type="project" value="TreeGrafter"/>
</dbReference>
<organism evidence="14 15">
    <name type="scientific">Schizosaccharomyces osmophilus</name>
    <dbReference type="NCBI Taxonomy" id="2545709"/>
    <lineage>
        <taxon>Eukaryota</taxon>
        <taxon>Fungi</taxon>
        <taxon>Dikarya</taxon>
        <taxon>Ascomycota</taxon>
        <taxon>Taphrinomycotina</taxon>
        <taxon>Schizosaccharomycetes</taxon>
        <taxon>Schizosaccharomycetales</taxon>
        <taxon>Schizosaccharomycetaceae</taxon>
        <taxon>Schizosaccharomyces</taxon>
    </lineage>
</organism>
<accession>A0AAE9W9I7</accession>
<reference evidence="14 15" key="1">
    <citation type="journal article" date="2023" name="G3 (Bethesda)">
        <title>A high-quality reference genome for the fission yeast Schizosaccharomyces osmophilus.</title>
        <authorList>
            <person name="Jia G.S."/>
            <person name="Zhang W.C."/>
            <person name="Liang Y."/>
            <person name="Liu X.H."/>
            <person name="Rhind N."/>
            <person name="Pidoux A."/>
            <person name="Brysch-Herzberg M."/>
            <person name="Du L.L."/>
        </authorList>
    </citation>
    <scope>NUCLEOTIDE SEQUENCE [LARGE SCALE GENOMIC DNA]</scope>
    <source>
        <strain evidence="14 15">CBS 15793</strain>
    </source>
</reference>
<dbReference type="CDD" id="cd07203">
    <property type="entry name" value="cPLA2_Fungal_PLB"/>
    <property type="match status" value="1"/>
</dbReference>
<comment type="subcellular location">
    <subcellularLocation>
        <location evidence="1">Secreted</location>
    </subcellularLocation>
</comment>
<keyword evidence="6 10" id="KW-0378">Hydrolase</keyword>
<keyword evidence="12" id="KW-0812">Transmembrane</keyword>
<dbReference type="Gene3D" id="3.40.1090.10">
    <property type="entry name" value="Cytosolic phospholipase A2 catalytic domain"/>
    <property type="match status" value="1"/>
</dbReference>
<feature type="domain" description="PLA2c" evidence="13">
    <location>
        <begin position="73"/>
        <end position="607"/>
    </location>
</feature>
<dbReference type="Pfam" id="PF01735">
    <property type="entry name" value="PLA2_B"/>
    <property type="match status" value="1"/>
</dbReference>
<dbReference type="SMART" id="SM00022">
    <property type="entry name" value="PLAc"/>
    <property type="match status" value="1"/>
</dbReference>
<dbReference type="GO" id="GO:0005783">
    <property type="term" value="C:endoplasmic reticulum"/>
    <property type="evidence" value="ECO:0007669"/>
    <property type="project" value="TreeGrafter"/>
</dbReference>
<dbReference type="AlphaFoldDB" id="A0AAE9W9I7"/>
<dbReference type="RefSeq" id="XP_056036407.1">
    <property type="nucleotide sequence ID" value="XM_056180586.1"/>
</dbReference>
<dbReference type="FunFam" id="3.40.1090.10:FF:000010">
    <property type="entry name" value="Lysophospholipase"/>
    <property type="match status" value="1"/>
</dbReference>
<evidence type="ECO:0000256" key="4">
    <source>
        <dbReference type="ARBA" id="ARBA00022525"/>
    </source>
</evidence>
<keyword evidence="12" id="KW-0472">Membrane</keyword>
<dbReference type="PANTHER" id="PTHR10728">
    <property type="entry name" value="CYTOSOLIC PHOSPHOLIPASE A2"/>
    <property type="match status" value="1"/>
</dbReference>
<evidence type="ECO:0000256" key="1">
    <source>
        <dbReference type="ARBA" id="ARBA00004613"/>
    </source>
</evidence>
<dbReference type="InterPro" id="IPR016035">
    <property type="entry name" value="Acyl_Trfase/lysoPLipase"/>
</dbReference>
<keyword evidence="5 11" id="KW-0732">Signal</keyword>
<evidence type="ECO:0000259" key="13">
    <source>
        <dbReference type="PROSITE" id="PS51210"/>
    </source>
</evidence>
<dbReference type="GO" id="GO:0005576">
    <property type="term" value="C:extracellular region"/>
    <property type="evidence" value="ECO:0007669"/>
    <property type="project" value="UniProtKB-SubCell"/>
</dbReference>
<comment type="catalytic activity">
    <reaction evidence="11">
        <text>a 1-acyl-sn-glycero-3-phosphocholine + H2O = sn-glycerol 3-phosphocholine + a fatty acid + H(+)</text>
        <dbReference type="Rhea" id="RHEA:15177"/>
        <dbReference type="ChEBI" id="CHEBI:15377"/>
        <dbReference type="ChEBI" id="CHEBI:15378"/>
        <dbReference type="ChEBI" id="CHEBI:16870"/>
        <dbReference type="ChEBI" id="CHEBI:28868"/>
        <dbReference type="ChEBI" id="CHEBI:58168"/>
        <dbReference type="EC" id="3.1.1.5"/>
    </reaction>
</comment>
<evidence type="ECO:0000256" key="12">
    <source>
        <dbReference type="SAM" id="Phobius"/>
    </source>
</evidence>
<dbReference type="SUPFAM" id="SSF52151">
    <property type="entry name" value="FabD/lysophospholipase-like"/>
    <property type="match status" value="1"/>
</dbReference>
<feature type="signal peptide" evidence="11">
    <location>
        <begin position="1"/>
        <end position="21"/>
    </location>
</feature>
<keyword evidence="15" id="KW-1185">Reference proteome</keyword>
<keyword evidence="9" id="KW-0325">Glycoprotein</keyword>
<dbReference type="PANTHER" id="PTHR10728:SF33">
    <property type="entry name" value="LYSOPHOSPHOLIPASE 1-RELATED"/>
    <property type="match status" value="1"/>
</dbReference>
<evidence type="ECO:0000256" key="9">
    <source>
        <dbReference type="ARBA" id="ARBA00023180"/>
    </source>
</evidence>
<dbReference type="EMBL" id="CP115611">
    <property type="protein sequence ID" value="WBW72164.1"/>
    <property type="molecule type" value="Genomic_DNA"/>
</dbReference>
<dbReference type="PROSITE" id="PS51210">
    <property type="entry name" value="PLA2C"/>
    <property type="match status" value="1"/>
</dbReference>
<evidence type="ECO:0000313" key="14">
    <source>
        <dbReference type="EMBL" id="WBW72164.1"/>
    </source>
</evidence>
<evidence type="ECO:0000256" key="8">
    <source>
        <dbReference type="ARBA" id="ARBA00023098"/>
    </source>
</evidence>
<evidence type="ECO:0000256" key="2">
    <source>
        <dbReference type="ARBA" id="ARBA00008780"/>
    </source>
</evidence>
<proteinExistence type="inferred from homology"/>
<sequence>MNLLLSSFLVFLASQIAVSLPQEPFLERDLQTPYDQLPELSPEAVRLGTRYIEATRMQKRDDTSSEYAPYNVTCPSDLLREGTQGMNSGEQSFLSKRVDSVNKQTRQFVQNSGLNISVNDVITDKDGPRLGMAFSGGGFRAMLNGAGFFDAFDSRGSDSSKFSGLVQSSMYITGLSGGSWLVGSIAINNFSNVSYLQDNVWDMDHTVFSPYSNPIRDVEYLNHLRQEIDAKQDAGFDTSITDLWGRSLSRKLVDAPRGGPGLTWSSIRNQSWFQNAEYPYPILISDSRREDEHIIPENSTIFEFTPYEFGTWDNGINAFIPMEYVGTHLNDGSPPDNKCVRGFDNAGFVMGSSATLFNEALLRLNSNGTWAEIARSILNRISSKQNDIAPYPNPFQNYTAKNTSVANNFKNFPTVDLVDGGEDNQNIPIWPLLHPQRFVDVIFAVDSTDDENGWPTGSSLVNTYERIVNSNHNKSIDVRGFPYIPDTDTFISLGLNARPTFFGCDGKNTTLKQDYVDNKTPPLVVYMPNYPWSYDSNISTFTFELSNGKTDDVINNARLAATQNNSDDFATCLACAVVQRSVERKNMTTPAQCKKCFQDYCWNGTTSNKNIVYNPTILSGSAQSLASRTMGFGLATMLVSLVPFVLLIA</sequence>
<evidence type="ECO:0000256" key="10">
    <source>
        <dbReference type="PROSITE-ProRule" id="PRU00555"/>
    </source>
</evidence>
<feature type="chain" id="PRO_5041772250" description="Lysophospholipase" evidence="11">
    <location>
        <begin position="22"/>
        <end position="649"/>
    </location>
</feature>
<dbReference type="KEGG" id="som:SOMG_01793"/>
<evidence type="ECO:0000256" key="11">
    <source>
        <dbReference type="RuleBase" id="RU362103"/>
    </source>
</evidence>
<dbReference type="GeneID" id="80875275"/>
<feature type="transmembrane region" description="Helical" evidence="12">
    <location>
        <begin position="630"/>
        <end position="648"/>
    </location>
</feature>
<dbReference type="InterPro" id="IPR002642">
    <property type="entry name" value="LysoPLipase_cat_dom"/>
</dbReference>
<keyword evidence="12" id="KW-1133">Transmembrane helix</keyword>
<gene>
    <name evidence="14" type="primary">plb3</name>
    <name evidence="14" type="ORF">SOMG_01793</name>
</gene>
<dbReference type="GO" id="GO:0005829">
    <property type="term" value="C:cytosol"/>
    <property type="evidence" value="ECO:0007669"/>
    <property type="project" value="TreeGrafter"/>
</dbReference>
<name>A0AAE9W9I7_9SCHI</name>
<dbReference type="Proteomes" id="UP001212411">
    <property type="component" value="Chromosome 1"/>
</dbReference>